<evidence type="ECO:0000256" key="1">
    <source>
        <dbReference type="SAM" id="Phobius"/>
    </source>
</evidence>
<keyword evidence="1" id="KW-0472">Membrane</keyword>
<dbReference type="AlphaFoldDB" id="A0A2P2N1V2"/>
<protein>
    <submittedName>
        <fullName evidence="2">Uncharacterized protein</fullName>
    </submittedName>
</protein>
<sequence length="46" mass="5546">MVHSYSFWERCLYGAFIFLWEQCFVIDNFKLATAFGFVKRKCGKKE</sequence>
<proteinExistence type="predicted"/>
<evidence type="ECO:0000313" key="2">
    <source>
        <dbReference type="EMBL" id="MBX36421.1"/>
    </source>
</evidence>
<accession>A0A2P2N1V2</accession>
<dbReference type="EMBL" id="GGEC01055937">
    <property type="protein sequence ID" value="MBX36421.1"/>
    <property type="molecule type" value="Transcribed_RNA"/>
</dbReference>
<reference evidence="2" key="1">
    <citation type="submission" date="2018-02" db="EMBL/GenBank/DDBJ databases">
        <title>Rhizophora mucronata_Transcriptome.</title>
        <authorList>
            <person name="Meera S.P."/>
            <person name="Sreeshan A."/>
            <person name="Augustine A."/>
        </authorList>
    </citation>
    <scope>NUCLEOTIDE SEQUENCE</scope>
    <source>
        <tissue evidence="2">Leaf</tissue>
    </source>
</reference>
<keyword evidence="1" id="KW-1133">Transmembrane helix</keyword>
<keyword evidence="1" id="KW-0812">Transmembrane</keyword>
<feature type="transmembrane region" description="Helical" evidence="1">
    <location>
        <begin position="12"/>
        <end position="38"/>
    </location>
</feature>
<name>A0A2P2N1V2_RHIMU</name>
<organism evidence="2">
    <name type="scientific">Rhizophora mucronata</name>
    <name type="common">Asiatic mangrove</name>
    <dbReference type="NCBI Taxonomy" id="61149"/>
    <lineage>
        <taxon>Eukaryota</taxon>
        <taxon>Viridiplantae</taxon>
        <taxon>Streptophyta</taxon>
        <taxon>Embryophyta</taxon>
        <taxon>Tracheophyta</taxon>
        <taxon>Spermatophyta</taxon>
        <taxon>Magnoliopsida</taxon>
        <taxon>eudicotyledons</taxon>
        <taxon>Gunneridae</taxon>
        <taxon>Pentapetalae</taxon>
        <taxon>rosids</taxon>
        <taxon>fabids</taxon>
        <taxon>Malpighiales</taxon>
        <taxon>Rhizophoraceae</taxon>
        <taxon>Rhizophora</taxon>
    </lineage>
</organism>